<keyword evidence="1" id="KW-0547">Nucleotide-binding</keyword>
<evidence type="ECO:0000256" key="2">
    <source>
        <dbReference type="ARBA" id="ARBA00022801"/>
    </source>
</evidence>
<dbReference type="InterPro" id="IPR014001">
    <property type="entry name" value="Helicase_ATP-bd"/>
</dbReference>
<keyword evidence="7" id="KW-1185">Reference proteome</keyword>
<dbReference type="PROSITE" id="PS51192">
    <property type="entry name" value="HELICASE_ATP_BIND_1"/>
    <property type="match status" value="1"/>
</dbReference>
<evidence type="ECO:0000259" key="5">
    <source>
        <dbReference type="PROSITE" id="PS51192"/>
    </source>
</evidence>
<dbReference type="Gene3D" id="3.40.50.300">
    <property type="entry name" value="P-loop containing nucleotide triphosphate hydrolases"/>
    <property type="match status" value="2"/>
</dbReference>
<dbReference type="InterPro" id="IPR001650">
    <property type="entry name" value="Helicase_C-like"/>
</dbReference>
<evidence type="ECO:0000256" key="4">
    <source>
        <dbReference type="ARBA" id="ARBA00022840"/>
    </source>
</evidence>
<evidence type="ECO:0000313" key="7">
    <source>
        <dbReference type="Proteomes" id="UP000343317"/>
    </source>
</evidence>
<dbReference type="RefSeq" id="WP_150620633.1">
    <property type="nucleotide sequence ID" value="NZ_CABPSM010000005.1"/>
</dbReference>
<evidence type="ECO:0000313" key="6">
    <source>
        <dbReference type="EMBL" id="VVE04990.1"/>
    </source>
</evidence>
<dbReference type="InterPro" id="IPR011545">
    <property type="entry name" value="DEAD/DEAH_box_helicase_dom"/>
</dbReference>
<dbReference type="GO" id="GO:0005524">
    <property type="term" value="F:ATP binding"/>
    <property type="evidence" value="ECO:0007669"/>
    <property type="project" value="UniProtKB-KW"/>
</dbReference>
<dbReference type="SMART" id="SM00490">
    <property type="entry name" value="HELICc"/>
    <property type="match status" value="1"/>
</dbReference>
<dbReference type="GO" id="GO:0004386">
    <property type="term" value="F:helicase activity"/>
    <property type="evidence" value="ECO:0007669"/>
    <property type="project" value="UniProtKB-KW"/>
</dbReference>
<organism evidence="6 7">
    <name type="scientific">Pandoraea horticolens</name>
    <dbReference type="NCBI Taxonomy" id="2508298"/>
    <lineage>
        <taxon>Bacteria</taxon>
        <taxon>Pseudomonadati</taxon>
        <taxon>Pseudomonadota</taxon>
        <taxon>Betaproteobacteria</taxon>
        <taxon>Burkholderiales</taxon>
        <taxon>Burkholderiaceae</taxon>
        <taxon>Pandoraea</taxon>
    </lineage>
</organism>
<feature type="domain" description="Helicase ATP-binding" evidence="5">
    <location>
        <begin position="315"/>
        <end position="487"/>
    </location>
</feature>
<evidence type="ECO:0000256" key="3">
    <source>
        <dbReference type="ARBA" id="ARBA00022806"/>
    </source>
</evidence>
<reference evidence="6 7" key="1">
    <citation type="submission" date="2019-08" db="EMBL/GenBank/DDBJ databases">
        <authorList>
            <person name="Peeters C."/>
        </authorList>
    </citation>
    <scope>NUCLEOTIDE SEQUENCE [LARGE SCALE GENOMIC DNA]</scope>
    <source>
        <strain evidence="6 7">LMG 31112</strain>
    </source>
</reference>
<dbReference type="GO" id="GO:0003676">
    <property type="term" value="F:nucleic acid binding"/>
    <property type="evidence" value="ECO:0007669"/>
    <property type="project" value="InterPro"/>
</dbReference>
<dbReference type="SUPFAM" id="SSF52540">
    <property type="entry name" value="P-loop containing nucleoside triphosphate hydrolases"/>
    <property type="match status" value="2"/>
</dbReference>
<dbReference type="PANTHER" id="PTHR47961">
    <property type="entry name" value="DNA POLYMERASE THETA, PUTATIVE (AFU_ORTHOLOGUE AFUA_1G05260)-RELATED"/>
    <property type="match status" value="1"/>
</dbReference>
<accession>A0A5E4V2H4</accession>
<sequence>MASTLEALQANIEAAIAPGYRQRLLARGQSRGMIWRKGVLPENAPKFSPDLSDNLLSFGYSLLLHGLRFIDLDGERGIAGKAFEVAAESLEAVVARGISSPERDFHRLIAAASYHLGRFSARAYSLLHEGLAESNLSVVERALAKLMLRDLDGLATDVSAWFASGVGTDEAIIQFITLPDKQHDAGDGDEQREDQVLEAMTLALEGNFMAAMSQALLALERGEQALAQSALERFREGLEVAGQLNLVAQWWVHRLAIHLVAGLWSTSFHAVLPLIGPAGAEVNDWQTLRKLFIASLHRRRRAEIELWPSQLPAANRVLDFDANLVLSLPTSAGKTRIAELCILACLARRKRVVFVTPLRALSAQTEVGLRRTFSPLGKTVSSLYGSIGASGTDVDALRARDVVVATPEKLDFALRSDPDLLDDVGLVVLDEGHMIGLGEREVRYEAQIQRLLRRADAASRRIICLSAILPDGEQLDDFAAWLTGDKVDGLIKDSWRPTRLRFGEVDWKPQGQYAQLSITVGDETPFVPKFIVGKKPTKGKGTKVFPSDQTELCIATAWRLMDDGQTVLVFCPLRVSVIPFAKRIIEMHKRGHIDSVLEHPVTALSAALSVGAEWFGADHEILQCLRLGVAVHHGELPTPYRKEIERLLRDGTLRLTVSSPTLAQGLNLAATSLVFHGTTRDRKILDISEFRNVVGRAGRAYVDIEGLVLYPMFDDHLKRRAAWRSLIDSDKGREMESGLVRLIVSLLLRMIKKLGSKDITLLLNYVAGQGAWEFPEVSDESPEANAQAVAQWESHLASLDTAIFSLLGDAQVSDEQVEAKLDEVLASSLFNRRLARLQEGSRKILSASLTARAKFVWANSTAQQRRGYFLSGVGLAAGKELDKRSQELEALLLSANFAIGTGDGETAIEAIVAFARVAFTIAPFGPNKLLVNWEQVLRLWLLGRPVTEIGGDCEAAVSLIEHAFVYNLPWAMEAVRVRATAHENIFSDEPKLSDYPRAHAVAAVETGTLLVAATTLIQAGFASRLAAIRAVEVTGALFDSFSGMMSWLNSSEVQAQSANPAWPTTDSHELWLTFIEPNAIQASKPWSAITYEGPVAWHSVPLPPGTPLRLGGGPGKERAVYKADFSEVGTLGWTPNPEAVGISRAIATGENDKLQFEYLGPDYPAV</sequence>
<dbReference type="GO" id="GO:0016787">
    <property type="term" value="F:hydrolase activity"/>
    <property type="evidence" value="ECO:0007669"/>
    <property type="project" value="UniProtKB-KW"/>
</dbReference>
<name>A0A5E4V2H4_9BURK</name>
<protein>
    <submittedName>
        <fullName evidence="6">Putative helicase HelY</fullName>
        <ecNumber evidence="6">3.6.4.-</ecNumber>
    </submittedName>
</protein>
<dbReference type="EC" id="3.6.4.-" evidence="6"/>
<keyword evidence="3 6" id="KW-0347">Helicase</keyword>
<dbReference type="EMBL" id="CABPSM010000005">
    <property type="protein sequence ID" value="VVE04990.1"/>
    <property type="molecule type" value="Genomic_DNA"/>
</dbReference>
<dbReference type="InterPro" id="IPR050474">
    <property type="entry name" value="Hel308_SKI2-like"/>
</dbReference>
<dbReference type="PANTHER" id="PTHR47961:SF6">
    <property type="entry name" value="DNA-DIRECTED DNA POLYMERASE"/>
    <property type="match status" value="1"/>
</dbReference>
<gene>
    <name evidence="6" type="primary">helY</name>
    <name evidence="6" type="ORF">PHO31112_02335</name>
</gene>
<evidence type="ECO:0000256" key="1">
    <source>
        <dbReference type="ARBA" id="ARBA00022741"/>
    </source>
</evidence>
<keyword evidence="4" id="KW-0067">ATP-binding</keyword>
<keyword evidence="2 6" id="KW-0378">Hydrolase</keyword>
<dbReference type="Pfam" id="PF00271">
    <property type="entry name" value="Helicase_C"/>
    <property type="match status" value="1"/>
</dbReference>
<dbReference type="CDD" id="cd17921">
    <property type="entry name" value="DEXHc_Ski2"/>
    <property type="match status" value="1"/>
</dbReference>
<dbReference type="AlphaFoldDB" id="A0A5E4V2H4"/>
<dbReference type="InterPro" id="IPR027417">
    <property type="entry name" value="P-loop_NTPase"/>
</dbReference>
<dbReference type="SMART" id="SM00487">
    <property type="entry name" value="DEXDc"/>
    <property type="match status" value="1"/>
</dbReference>
<dbReference type="Pfam" id="PF00270">
    <property type="entry name" value="DEAD"/>
    <property type="match status" value="1"/>
</dbReference>
<proteinExistence type="predicted"/>
<dbReference type="Proteomes" id="UP000343317">
    <property type="component" value="Unassembled WGS sequence"/>
</dbReference>